<accession>A0A545AKY0</accession>
<keyword evidence="4" id="KW-0812">Transmembrane</keyword>
<evidence type="ECO:0000256" key="1">
    <source>
        <dbReference type="ARBA" id="ARBA00022574"/>
    </source>
</evidence>
<organism evidence="5 6">
    <name type="scientific">Cryptosporangium phraense</name>
    <dbReference type="NCBI Taxonomy" id="2593070"/>
    <lineage>
        <taxon>Bacteria</taxon>
        <taxon>Bacillati</taxon>
        <taxon>Actinomycetota</taxon>
        <taxon>Actinomycetes</taxon>
        <taxon>Cryptosporangiales</taxon>
        <taxon>Cryptosporangiaceae</taxon>
        <taxon>Cryptosporangium</taxon>
    </lineage>
</organism>
<proteinExistence type="predicted"/>
<dbReference type="SUPFAM" id="SSF52200">
    <property type="entry name" value="Toll/Interleukin receptor TIR domain"/>
    <property type="match status" value="1"/>
</dbReference>
<dbReference type="PROSITE" id="PS00678">
    <property type="entry name" value="WD_REPEATS_1"/>
    <property type="match status" value="2"/>
</dbReference>
<dbReference type="SUPFAM" id="SSF50998">
    <property type="entry name" value="Quinoprotein alcohol dehydrogenase-like"/>
    <property type="match status" value="2"/>
</dbReference>
<dbReference type="OrthoDB" id="134501at2"/>
<dbReference type="PANTHER" id="PTHR19848">
    <property type="entry name" value="WD40 REPEAT PROTEIN"/>
    <property type="match status" value="1"/>
</dbReference>
<dbReference type="InParanoid" id="A0A545AKY0"/>
<reference evidence="5 6" key="1">
    <citation type="submission" date="2019-07" db="EMBL/GenBank/DDBJ databases">
        <title>Cryptosporangium phraense sp. nov., isolated from plant litter.</title>
        <authorList>
            <person name="Suriyachadkun C."/>
        </authorList>
    </citation>
    <scope>NUCLEOTIDE SEQUENCE [LARGE SCALE GENOMIC DNA]</scope>
    <source>
        <strain evidence="5 6">A-T 5661</strain>
    </source>
</reference>
<keyword evidence="4" id="KW-1133">Transmembrane helix</keyword>
<dbReference type="Pfam" id="PF00400">
    <property type="entry name" value="WD40"/>
    <property type="match status" value="9"/>
</dbReference>
<keyword evidence="2" id="KW-0677">Repeat</keyword>
<dbReference type="EMBL" id="VIRS01000021">
    <property type="protein sequence ID" value="TQS41974.1"/>
    <property type="molecule type" value="Genomic_DNA"/>
</dbReference>
<feature type="repeat" description="WD" evidence="3">
    <location>
        <begin position="722"/>
        <end position="763"/>
    </location>
</feature>
<feature type="repeat" description="WD" evidence="3">
    <location>
        <begin position="504"/>
        <end position="545"/>
    </location>
</feature>
<dbReference type="Gene3D" id="3.40.50.10140">
    <property type="entry name" value="Toll/interleukin-1 receptor homology (TIR) domain"/>
    <property type="match status" value="1"/>
</dbReference>
<feature type="repeat" description="WD" evidence="3">
    <location>
        <begin position="583"/>
        <end position="624"/>
    </location>
</feature>
<gene>
    <name evidence="5" type="ORF">FL583_27225</name>
</gene>
<sequence length="920" mass="98308">MTEQSPRTYTYDAFITYNARADSELAPAVRRVLHRLGRPWYRPRALRVFLDTAEMAFEESLPVAITEALLDSRYLILLACPESAASVWVGKETAIWLEHRSAADIVVVVTGEEELVWDESANVLTGPALSEPVRTAITAQPRWVDLRWAKHEEHGADHPGFRDTVAEIAAPLHGMSKVQLVGEDLQQQRRSRRIVRTTIAALVALVLVIGGLARYAVEQRDTARGQTARAVSQRVAVRSDEVRSTDPSLAAQLALAAYRGSPTTEAASSMLTAVSTSLDSRALGHASGVTAVAVSPDGAVVVTGGLDDALRFWVRGRTGGLTLAARRTAGVLGVSGLTFAPTGRQLAVIGTTGVLTMVDVRVPRLPAVVATVRTRHAQIFDVVSGADGVVATASKDGTVLLWDVRTPSRPILRHTLSTGRYLGGIDLAADGRTLAIAYRGATPRIELVDVARGRTTKTLPVPVDTSDDVLARYSPDGHQLAVVFDHAFGVFDLAGANPRFTPLPTVHAGQITVLRFSTDGSRIATGSQDHLVVLWDAHRLRALLKLAHPALVTDLVFVPGSTTVVTAADDGAARVWDPDRRLTTTETGPIWAMARSADGRLLAEAGSDRSVVLWRVVPGRPIVEIGRISGLPGRVDSLAPTPDGRRVIVHSAVTETSSRVQVWDVSHPASPALITTLGVHDVSAVALSPDGTTLATGHHNGAVRLWSASDLRGSAPKQSLLLPLRSSPVWTLRFSPDGRQLAAASKERATYLWTVATPEAFPRMVPSADDSATAVAFSPDGRYLATGAPQHDVQIWDVATAPYRGPIATLHGHTDGIYALAFSPDGRTLVSGGRDHTVIVWDVADLRAPALRARLTSPGGEVAALVFLDSHTVAVADQTVRLVETSLARASSLVCDLAGDGLTAAEWRVYLPEWTYDKPC</sequence>
<dbReference type="InterPro" id="IPR011047">
    <property type="entry name" value="Quinoprotein_ADH-like_sf"/>
</dbReference>
<dbReference type="AlphaFoldDB" id="A0A545AKY0"/>
<keyword evidence="6" id="KW-1185">Reference proteome</keyword>
<name>A0A545AKY0_9ACTN</name>
<dbReference type="InterPro" id="IPR020472">
    <property type="entry name" value="WD40_PAC1"/>
</dbReference>
<keyword evidence="1 3" id="KW-0853">WD repeat</keyword>
<dbReference type="Proteomes" id="UP000317982">
    <property type="component" value="Unassembled WGS sequence"/>
</dbReference>
<feature type="repeat" description="WD" evidence="3">
    <location>
        <begin position="282"/>
        <end position="313"/>
    </location>
</feature>
<dbReference type="PROSITE" id="PS50082">
    <property type="entry name" value="WD_REPEATS_2"/>
    <property type="match status" value="9"/>
</dbReference>
<dbReference type="InterPro" id="IPR019775">
    <property type="entry name" value="WD40_repeat_CS"/>
</dbReference>
<dbReference type="Gene3D" id="2.130.10.10">
    <property type="entry name" value="YVTN repeat-like/Quinoprotein amine dehydrogenase"/>
    <property type="match status" value="4"/>
</dbReference>
<feature type="repeat" description="WD" evidence="3">
    <location>
        <begin position="765"/>
        <end position="800"/>
    </location>
</feature>
<dbReference type="CDD" id="cd00200">
    <property type="entry name" value="WD40"/>
    <property type="match status" value="1"/>
</dbReference>
<dbReference type="PANTHER" id="PTHR19848:SF8">
    <property type="entry name" value="F-BOX AND WD REPEAT DOMAIN CONTAINING 7"/>
    <property type="match status" value="1"/>
</dbReference>
<protein>
    <submittedName>
        <fullName evidence="5">TIR domain-containing protein</fullName>
    </submittedName>
</protein>
<keyword evidence="4" id="KW-0472">Membrane</keyword>
<evidence type="ECO:0000313" key="6">
    <source>
        <dbReference type="Proteomes" id="UP000317982"/>
    </source>
</evidence>
<dbReference type="PROSITE" id="PS50294">
    <property type="entry name" value="WD_REPEATS_REGION"/>
    <property type="match status" value="5"/>
</dbReference>
<dbReference type="InterPro" id="IPR015943">
    <property type="entry name" value="WD40/YVTN_repeat-like_dom_sf"/>
</dbReference>
<dbReference type="PRINTS" id="PR00320">
    <property type="entry name" value="GPROTEINBRPT"/>
</dbReference>
<evidence type="ECO:0000256" key="3">
    <source>
        <dbReference type="PROSITE-ProRule" id="PRU00221"/>
    </source>
</evidence>
<dbReference type="SMART" id="SM00320">
    <property type="entry name" value="WD40"/>
    <property type="match status" value="11"/>
</dbReference>
<feature type="repeat" description="WD" evidence="3">
    <location>
        <begin position="682"/>
        <end position="707"/>
    </location>
</feature>
<dbReference type="InterPro" id="IPR001680">
    <property type="entry name" value="WD40_rpt"/>
</dbReference>
<evidence type="ECO:0000313" key="5">
    <source>
        <dbReference type="EMBL" id="TQS41974.1"/>
    </source>
</evidence>
<feature type="repeat" description="WD" evidence="3">
    <location>
        <begin position="810"/>
        <end position="843"/>
    </location>
</feature>
<feature type="repeat" description="WD" evidence="3">
    <location>
        <begin position="545"/>
        <end position="577"/>
    </location>
</feature>
<feature type="repeat" description="WD" evidence="3">
    <location>
        <begin position="390"/>
        <end position="406"/>
    </location>
</feature>
<comment type="caution">
    <text evidence="5">The sequence shown here is derived from an EMBL/GenBank/DDBJ whole genome shotgun (WGS) entry which is preliminary data.</text>
</comment>
<dbReference type="InterPro" id="IPR035897">
    <property type="entry name" value="Toll_tir_struct_dom_sf"/>
</dbReference>
<feature type="transmembrane region" description="Helical" evidence="4">
    <location>
        <begin position="194"/>
        <end position="217"/>
    </location>
</feature>
<evidence type="ECO:0000256" key="4">
    <source>
        <dbReference type="SAM" id="Phobius"/>
    </source>
</evidence>
<evidence type="ECO:0000256" key="2">
    <source>
        <dbReference type="ARBA" id="ARBA00022737"/>
    </source>
</evidence>